<reference evidence="7" key="2">
    <citation type="submission" date="2021-05" db="UniProtKB">
        <authorList>
            <consortium name="EnsemblPlants"/>
        </authorList>
    </citation>
    <scope>IDENTIFICATION</scope>
    <source>
        <strain evidence="7">subsp. malaccensis</strain>
    </source>
</reference>
<dbReference type="PROSITE" id="PS50089">
    <property type="entry name" value="ZF_RING_2"/>
    <property type="match status" value="1"/>
</dbReference>
<dbReference type="PANTHER" id="PTHR45969:SF94">
    <property type="entry name" value="OS07G0421800 PROTEIN"/>
    <property type="match status" value="1"/>
</dbReference>
<protein>
    <submittedName>
        <fullName evidence="6">(wild Malaysian banana) hypothetical protein</fullName>
    </submittedName>
</protein>
<dbReference type="Proteomes" id="UP000012960">
    <property type="component" value="Unplaced"/>
</dbReference>
<dbReference type="OMA" id="PLVEYMH"/>
<keyword evidence="1" id="KW-0479">Metal-binding</keyword>
<dbReference type="Gene3D" id="3.30.40.10">
    <property type="entry name" value="Zinc/RING finger domain, C3HC4 (zinc finger)"/>
    <property type="match status" value="1"/>
</dbReference>
<evidence type="ECO:0000256" key="4">
    <source>
        <dbReference type="PROSITE-ProRule" id="PRU00175"/>
    </source>
</evidence>
<dbReference type="InterPro" id="IPR013083">
    <property type="entry name" value="Znf_RING/FYVE/PHD"/>
</dbReference>
<dbReference type="SMART" id="SM00184">
    <property type="entry name" value="RING"/>
    <property type="match status" value="1"/>
</dbReference>
<dbReference type="PANTHER" id="PTHR45969">
    <property type="entry name" value="RING ZINC FINGER PROTEIN-RELATED"/>
    <property type="match status" value="1"/>
</dbReference>
<keyword evidence="8" id="KW-1185">Reference proteome</keyword>
<gene>
    <name evidence="6" type="ORF">GSMUA_267810.1</name>
</gene>
<dbReference type="GO" id="GO:0061630">
    <property type="term" value="F:ubiquitin protein ligase activity"/>
    <property type="evidence" value="ECO:0000318"/>
    <property type="project" value="GO_Central"/>
</dbReference>
<dbReference type="OrthoDB" id="8062037at2759"/>
<evidence type="ECO:0000313" key="8">
    <source>
        <dbReference type="Proteomes" id="UP000012960"/>
    </source>
</evidence>
<organism evidence="7 8">
    <name type="scientific">Musa acuminata subsp. malaccensis</name>
    <name type="common">Wild banana</name>
    <name type="synonym">Musa malaccensis</name>
    <dbReference type="NCBI Taxonomy" id="214687"/>
    <lineage>
        <taxon>Eukaryota</taxon>
        <taxon>Viridiplantae</taxon>
        <taxon>Streptophyta</taxon>
        <taxon>Embryophyta</taxon>
        <taxon>Tracheophyta</taxon>
        <taxon>Spermatophyta</taxon>
        <taxon>Magnoliopsida</taxon>
        <taxon>Liliopsida</taxon>
        <taxon>Zingiberales</taxon>
        <taxon>Musaceae</taxon>
        <taxon>Musa</taxon>
    </lineage>
</organism>
<sequence length="165" mass="18307">MSFPLVCYCMAVPQPVVQLLKTLDRIRSFILLVLVYLGVYQQDQHIASATGRPPGPATPSSIKARLPVVEVGSLVDGRPRGWCCAEEPMCVFCLDRLEPKDEVRELGNCRHAFHRGCIDRWVDKGEFSCPVCRSELLPSGADGIRGAILKFICGLVRRHGVEDDN</sequence>
<feature type="domain" description="RING-type" evidence="5">
    <location>
        <begin position="90"/>
        <end position="133"/>
    </location>
</feature>
<accession>A0A804J514</accession>
<dbReference type="EMBL" id="HG996470">
    <property type="protein sequence ID" value="CAG1838604.1"/>
    <property type="molecule type" value="Genomic_DNA"/>
</dbReference>
<name>A0A804J514_MUSAM</name>
<dbReference type="SUPFAM" id="SSF57850">
    <property type="entry name" value="RING/U-box"/>
    <property type="match status" value="1"/>
</dbReference>
<evidence type="ECO:0000313" key="6">
    <source>
        <dbReference type="EMBL" id="CAG1838604.1"/>
    </source>
</evidence>
<dbReference type="GO" id="GO:0008270">
    <property type="term" value="F:zinc ion binding"/>
    <property type="evidence" value="ECO:0007669"/>
    <property type="project" value="UniProtKB-KW"/>
</dbReference>
<dbReference type="InterPro" id="IPR001841">
    <property type="entry name" value="Znf_RING"/>
</dbReference>
<dbReference type="Pfam" id="PF13639">
    <property type="entry name" value="zf-RING_2"/>
    <property type="match status" value="1"/>
</dbReference>
<dbReference type="GO" id="GO:0016567">
    <property type="term" value="P:protein ubiquitination"/>
    <property type="evidence" value="ECO:0000318"/>
    <property type="project" value="GO_Central"/>
</dbReference>
<evidence type="ECO:0000313" key="7">
    <source>
        <dbReference type="EnsemblPlants" id="Ma05_p16150.1"/>
    </source>
</evidence>
<evidence type="ECO:0000259" key="5">
    <source>
        <dbReference type="PROSITE" id="PS50089"/>
    </source>
</evidence>
<keyword evidence="2 4" id="KW-0863">Zinc-finger</keyword>
<evidence type="ECO:0000256" key="1">
    <source>
        <dbReference type="ARBA" id="ARBA00022723"/>
    </source>
</evidence>
<evidence type="ECO:0000256" key="2">
    <source>
        <dbReference type="ARBA" id="ARBA00022771"/>
    </source>
</evidence>
<reference evidence="6" key="1">
    <citation type="submission" date="2021-03" db="EMBL/GenBank/DDBJ databases">
        <authorList>
            <consortium name="Genoscope - CEA"/>
            <person name="William W."/>
        </authorList>
    </citation>
    <scope>NUCLEOTIDE SEQUENCE</scope>
    <source>
        <strain evidence="6">Doubled-haploid Pahang</strain>
    </source>
</reference>
<dbReference type="FunCoup" id="A0A804J514">
    <property type="interactions" value="4"/>
</dbReference>
<keyword evidence="3" id="KW-0862">Zinc</keyword>
<dbReference type="EnsemblPlants" id="Ma05_t16150.1">
    <property type="protein sequence ID" value="Ma05_p16150.1"/>
    <property type="gene ID" value="Ma05_g16150"/>
</dbReference>
<evidence type="ECO:0000256" key="3">
    <source>
        <dbReference type="ARBA" id="ARBA00022833"/>
    </source>
</evidence>
<dbReference type="AlphaFoldDB" id="A0A804J514"/>
<dbReference type="Gramene" id="Ma05_t16150.1">
    <property type="protein sequence ID" value="Ma05_p16150.1"/>
    <property type="gene ID" value="Ma05_g16150"/>
</dbReference>
<proteinExistence type="predicted"/>